<keyword evidence="9 14" id="KW-0133">Cell shape</keyword>
<dbReference type="EMBL" id="JARYZI010000014">
    <property type="protein sequence ID" value="MDH8679632.1"/>
    <property type="molecule type" value="Genomic_DNA"/>
</dbReference>
<evidence type="ECO:0000256" key="1">
    <source>
        <dbReference type="ARBA" id="ARBA00004496"/>
    </source>
</evidence>
<dbReference type="InterPro" id="IPR005758">
    <property type="entry name" value="UDP-N-AcMur_Ala_ligase_MurC"/>
</dbReference>
<dbReference type="InterPro" id="IPR036565">
    <property type="entry name" value="Mur-like_cat_sf"/>
</dbReference>
<comment type="pathway">
    <text evidence="2 14">Cell wall biogenesis; peptidoglycan biosynthesis.</text>
</comment>
<keyword evidence="8 14" id="KW-0067">ATP-binding</keyword>
<dbReference type="InterPro" id="IPR000713">
    <property type="entry name" value="Mur_ligase_N"/>
</dbReference>
<dbReference type="Pfam" id="PF02875">
    <property type="entry name" value="Mur_ligase_C"/>
    <property type="match status" value="1"/>
</dbReference>
<feature type="domain" description="Mur ligase central" evidence="17">
    <location>
        <begin position="113"/>
        <end position="293"/>
    </location>
</feature>
<dbReference type="SUPFAM" id="SSF53623">
    <property type="entry name" value="MurD-like peptide ligases, catalytic domain"/>
    <property type="match status" value="1"/>
</dbReference>
<dbReference type="Gene3D" id="3.90.190.20">
    <property type="entry name" value="Mur ligase, C-terminal domain"/>
    <property type="match status" value="1"/>
</dbReference>
<evidence type="ECO:0000256" key="12">
    <source>
        <dbReference type="ARBA" id="ARBA00023316"/>
    </source>
</evidence>
<evidence type="ECO:0000259" key="15">
    <source>
        <dbReference type="Pfam" id="PF01225"/>
    </source>
</evidence>
<dbReference type="Gene3D" id="3.40.50.720">
    <property type="entry name" value="NAD(P)-binding Rossmann-like Domain"/>
    <property type="match status" value="1"/>
</dbReference>
<evidence type="ECO:0000256" key="4">
    <source>
        <dbReference type="ARBA" id="ARBA00022490"/>
    </source>
</evidence>
<evidence type="ECO:0000256" key="2">
    <source>
        <dbReference type="ARBA" id="ARBA00004752"/>
    </source>
</evidence>
<evidence type="ECO:0000256" key="10">
    <source>
        <dbReference type="ARBA" id="ARBA00022984"/>
    </source>
</evidence>
<sequence>MIDLSMIKHIHIVGIGGVSNSAIAEILLHQGFKVTGSDLHQSDVTDILVQKGIVVYYVHDAKNISGADLVVYTSAVAEDNPEVAYAVDQNIPCISRAEMLGQIMAGYNKSIAIAGTHGKTTTTSMVTRIFNDTIFDPTALVGGFFNDIKSNVKIGNSDLFITEACEYKENFLSFFPKVGVILNVDEDHLDYFRDLDHIVSAFAKFSNNITEEGILVLNGDDYNSRKIIPYYTGKVLTFGLNDHCDYIAKNIVYNSLGQATFDIFNKEQKLTKVSLIIPGQHNIYNALAAFVVANIYIDDLALITSRLSSFKNANRRFELIGKVGEITIVDDYAHHPNEIKASLEAAARMTDINRIICIFQPHTYSRTKDLLNEFAGAFKNASEVILCDIYAAREVDHGEVSSLDLMKAMIKEKVKVNYYPTFDEVNNYILQNALPNDLIITMGAGDVYKLSHIILESLTKNN</sequence>
<dbReference type="HAMAP" id="MF_00046">
    <property type="entry name" value="MurC"/>
    <property type="match status" value="1"/>
</dbReference>
<keyword evidence="7 14" id="KW-0547">Nucleotide-binding</keyword>
<dbReference type="InterPro" id="IPR050061">
    <property type="entry name" value="MurCDEF_pg_biosynth"/>
</dbReference>
<evidence type="ECO:0000256" key="13">
    <source>
        <dbReference type="ARBA" id="ARBA00047833"/>
    </source>
</evidence>
<dbReference type="SUPFAM" id="SSF51984">
    <property type="entry name" value="MurCD N-terminal domain"/>
    <property type="match status" value="1"/>
</dbReference>
<dbReference type="InterPro" id="IPR013221">
    <property type="entry name" value="Mur_ligase_cen"/>
</dbReference>
<comment type="similarity">
    <text evidence="14">Belongs to the MurCDEF family.</text>
</comment>
<dbReference type="InterPro" id="IPR004101">
    <property type="entry name" value="Mur_ligase_C"/>
</dbReference>
<protein>
    <recommendedName>
        <fullName evidence="3 14">UDP-N-acetylmuramate--L-alanine ligase</fullName>
        <ecNumber evidence="3 14">6.3.2.8</ecNumber>
    </recommendedName>
    <alternativeName>
        <fullName evidence="14">UDP-N-acetylmuramoyl-L-alanine synthetase</fullName>
    </alternativeName>
</protein>
<evidence type="ECO:0000313" key="18">
    <source>
        <dbReference type="EMBL" id="MDH8679632.1"/>
    </source>
</evidence>
<comment type="caution">
    <text evidence="18">The sequence shown here is derived from an EMBL/GenBank/DDBJ whole genome shotgun (WGS) entry which is preliminary data.</text>
</comment>
<evidence type="ECO:0000256" key="7">
    <source>
        <dbReference type="ARBA" id="ARBA00022741"/>
    </source>
</evidence>
<dbReference type="RefSeq" id="WP_281095528.1">
    <property type="nucleotide sequence ID" value="NZ_JARYZI010000014.1"/>
</dbReference>
<evidence type="ECO:0000256" key="14">
    <source>
        <dbReference type="HAMAP-Rule" id="MF_00046"/>
    </source>
</evidence>
<name>A0ABT6NGX9_9FIRM</name>
<feature type="binding site" evidence="14">
    <location>
        <begin position="115"/>
        <end position="121"/>
    </location>
    <ligand>
        <name>ATP</name>
        <dbReference type="ChEBI" id="CHEBI:30616"/>
    </ligand>
</feature>
<feature type="domain" description="Mur ligase N-terminal catalytic" evidence="15">
    <location>
        <begin position="9"/>
        <end position="107"/>
    </location>
</feature>
<evidence type="ECO:0000259" key="17">
    <source>
        <dbReference type="Pfam" id="PF08245"/>
    </source>
</evidence>
<dbReference type="NCBIfam" id="TIGR01082">
    <property type="entry name" value="murC"/>
    <property type="match status" value="1"/>
</dbReference>
<comment type="subcellular location">
    <subcellularLocation>
        <location evidence="1 14">Cytoplasm</location>
    </subcellularLocation>
</comment>
<keyword evidence="5 14" id="KW-0436">Ligase</keyword>
<evidence type="ECO:0000256" key="8">
    <source>
        <dbReference type="ARBA" id="ARBA00022840"/>
    </source>
</evidence>
<evidence type="ECO:0000256" key="3">
    <source>
        <dbReference type="ARBA" id="ARBA00012211"/>
    </source>
</evidence>
<keyword evidence="4 14" id="KW-0963">Cytoplasm</keyword>
<evidence type="ECO:0000313" key="19">
    <source>
        <dbReference type="Proteomes" id="UP001158045"/>
    </source>
</evidence>
<dbReference type="SUPFAM" id="SSF53244">
    <property type="entry name" value="MurD-like peptide ligases, peptide-binding domain"/>
    <property type="match status" value="1"/>
</dbReference>
<dbReference type="PANTHER" id="PTHR43445:SF3">
    <property type="entry name" value="UDP-N-ACETYLMURAMATE--L-ALANINE LIGASE"/>
    <property type="match status" value="1"/>
</dbReference>
<evidence type="ECO:0000256" key="11">
    <source>
        <dbReference type="ARBA" id="ARBA00023306"/>
    </source>
</evidence>
<dbReference type="GO" id="GO:0008763">
    <property type="term" value="F:UDP-N-acetylmuramate-L-alanine ligase activity"/>
    <property type="evidence" value="ECO:0007669"/>
    <property type="project" value="UniProtKB-EC"/>
</dbReference>
<dbReference type="Pfam" id="PF01225">
    <property type="entry name" value="Mur_ligase"/>
    <property type="match status" value="1"/>
</dbReference>
<keyword evidence="10 14" id="KW-0573">Peptidoglycan synthesis</keyword>
<dbReference type="InterPro" id="IPR036615">
    <property type="entry name" value="Mur_ligase_C_dom_sf"/>
</dbReference>
<proteinExistence type="inferred from homology"/>
<evidence type="ECO:0000256" key="9">
    <source>
        <dbReference type="ARBA" id="ARBA00022960"/>
    </source>
</evidence>
<dbReference type="Pfam" id="PF08245">
    <property type="entry name" value="Mur_ligase_M"/>
    <property type="match status" value="1"/>
</dbReference>
<dbReference type="Gene3D" id="3.40.1190.10">
    <property type="entry name" value="Mur-like, catalytic domain"/>
    <property type="match status" value="1"/>
</dbReference>
<keyword evidence="11 14" id="KW-0131">Cell cycle</keyword>
<reference evidence="18 19" key="1">
    <citation type="submission" date="2023-04" db="EMBL/GenBank/DDBJ databases">
        <title>Fusibacter bizertensis strain WBS, isolated from littoral bottom sediments of the Arctic seas - biochemical and genomic analysis.</title>
        <authorList>
            <person name="Brioukhanov A.L."/>
        </authorList>
    </citation>
    <scope>NUCLEOTIDE SEQUENCE [LARGE SCALE GENOMIC DNA]</scope>
    <source>
        <strain evidence="18 19">WBS</strain>
    </source>
</reference>
<keyword evidence="12 14" id="KW-0961">Cell wall biogenesis/degradation</keyword>
<dbReference type="PANTHER" id="PTHR43445">
    <property type="entry name" value="UDP-N-ACETYLMURAMATE--L-ALANINE LIGASE-RELATED"/>
    <property type="match status" value="1"/>
</dbReference>
<organism evidence="18 19">
    <name type="scientific">Fusibacter bizertensis</name>
    <dbReference type="NCBI Taxonomy" id="1488331"/>
    <lineage>
        <taxon>Bacteria</taxon>
        <taxon>Bacillati</taxon>
        <taxon>Bacillota</taxon>
        <taxon>Clostridia</taxon>
        <taxon>Eubacteriales</taxon>
        <taxon>Eubacteriales Family XII. Incertae Sedis</taxon>
        <taxon>Fusibacter</taxon>
    </lineage>
</organism>
<comment type="catalytic activity">
    <reaction evidence="13 14">
        <text>UDP-N-acetyl-alpha-D-muramate + L-alanine + ATP = UDP-N-acetyl-alpha-D-muramoyl-L-alanine + ADP + phosphate + H(+)</text>
        <dbReference type="Rhea" id="RHEA:23372"/>
        <dbReference type="ChEBI" id="CHEBI:15378"/>
        <dbReference type="ChEBI" id="CHEBI:30616"/>
        <dbReference type="ChEBI" id="CHEBI:43474"/>
        <dbReference type="ChEBI" id="CHEBI:57972"/>
        <dbReference type="ChEBI" id="CHEBI:70757"/>
        <dbReference type="ChEBI" id="CHEBI:83898"/>
        <dbReference type="ChEBI" id="CHEBI:456216"/>
        <dbReference type="EC" id="6.3.2.8"/>
    </reaction>
</comment>
<feature type="domain" description="Mur ligase C-terminal" evidence="16">
    <location>
        <begin position="315"/>
        <end position="445"/>
    </location>
</feature>
<dbReference type="EC" id="6.3.2.8" evidence="3 14"/>
<comment type="function">
    <text evidence="14">Cell wall formation.</text>
</comment>
<evidence type="ECO:0000259" key="16">
    <source>
        <dbReference type="Pfam" id="PF02875"/>
    </source>
</evidence>
<keyword evidence="19" id="KW-1185">Reference proteome</keyword>
<keyword evidence="6 14" id="KW-0132">Cell division</keyword>
<gene>
    <name evidence="14 18" type="primary">murC</name>
    <name evidence="18" type="ORF">QE109_15840</name>
</gene>
<dbReference type="Proteomes" id="UP001158045">
    <property type="component" value="Unassembled WGS sequence"/>
</dbReference>
<accession>A0ABT6NGX9</accession>
<evidence type="ECO:0000256" key="5">
    <source>
        <dbReference type="ARBA" id="ARBA00022598"/>
    </source>
</evidence>
<evidence type="ECO:0000256" key="6">
    <source>
        <dbReference type="ARBA" id="ARBA00022618"/>
    </source>
</evidence>